<dbReference type="OrthoDB" id="10257471at2759"/>
<protein>
    <recommendedName>
        <fullName evidence="2">F-box domain-containing protein</fullName>
    </recommendedName>
</protein>
<feature type="domain" description="F-box" evidence="2">
    <location>
        <begin position="1"/>
        <end position="45"/>
    </location>
</feature>
<evidence type="ECO:0000313" key="3">
    <source>
        <dbReference type="EMBL" id="SAM01864.1"/>
    </source>
</evidence>
<dbReference type="Gene3D" id="3.80.10.10">
    <property type="entry name" value="Ribonuclease Inhibitor"/>
    <property type="match status" value="2"/>
</dbReference>
<evidence type="ECO:0000256" key="1">
    <source>
        <dbReference type="SAM" id="MobiDB-lite"/>
    </source>
</evidence>
<dbReference type="InterPro" id="IPR032675">
    <property type="entry name" value="LRR_dom_sf"/>
</dbReference>
<name>A0A163JQH2_ABSGL</name>
<dbReference type="SUPFAM" id="SSF52047">
    <property type="entry name" value="RNI-like"/>
    <property type="match status" value="1"/>
</dbReference>
<dbReference type="AlphaFoldDB" id="A0A163JQH2"/>
<dbReference type="InParanoid" id="A0A163JQH2"/>
<organism evidence="3">
    <name type="scientific">Absidia glauca</name>
    <name type="common">Pin mould</name>
    <dbReference type="NCBI Taxonomy" id="4829"/>
    <lineage>
        <taxon>Eukaryota</taxon>
        <taxon>Fungi</taxon>
        <taxon>Fungi incertae sedis</taxon>
        <taxon>Mucoromycota</taxon>
        <taxon>Mucoromycotina</taxon>
        <taxon>Mucoromycetes</taxon>
        <taxon>Mucorales</taxon>
        <taxon>Cunninghamellaceae</taxon>
        <taxon>Absidia</taxon>
    </lineage>
</organism>
<gene>
    <name evidence="3" type="primary">ABSGL_07614.1 scaffold 8901</name>
</gene>
<dbReference type="PANTHER" id="PTHR13318">
    <property type="entry name" value="PARTNER OF PAIRED, ISOFORM B-RELATED"/>
    <property type="match status" value="1"/>
</dbReference>
<evidence type="ECO:0000313" key="4">
    <source>
        <dbReference type="Proteomes" id="UP000078561"/>
    </source>
</evidence>
<dbReference type="InterPro" id="IPR006553">
    <property type="entry name" value="Leu-rich_rpt_Cys-con_subtyp"/>
</dbReference>
<dbReference type="GO" id="GO:0031146">
    <property type="term" value="P:SCF-dependent proteasomal ubiquitin-dependent protein catabolic process"/>
    <property type="evidence" value="ECO:0007669"/>
    <property type="project" value="TreeGrafter"/>
</dbReference>
<feature type="region of interest" description="Disordered" evidence="1">
    <location>
        <begin position="395"/>
        <end position="437"/>
    </location>
</feature>
<keyword evidence="4" id="KW-1185">Reference proteome</keyword>
<sequence length="437" mass="49605">MDRLPVEVVSGILENVDTQQDMYQWALVNKLFYSIVNPLLWHSPSIYSTAEGVHPNFTQTLVKCLYVARQHYDGIHHATDLGYHVRRLTFNGYDLLHLVFLLVDQTPMLEEISMLNMYIDPATIGWIFRHCLSLERVYLSDVYSLRKSGLDALARYCRGVRDLTIDNCYNLTPLSLSALKDMPLLERLHISNNRWATNEETAVHLRNLKHLTHLRIFTMPGGEPFDGITNNFIRHFLPRNADDETPFPGLTDFFMGKTTKDPSNRVNNDVLIPFFKTHPCLEKIQLNGGAEINEDTLVAMAAYLPKLQHLDLCYTRGLSSQAIRQLVKACPELKMVDLTGCWLPQRCFPEVPGDELLVNYLGERTTALIRLDEQKLTFSAEDDVLTPSELEDAIAQLIEDEGDEDSDDNDNDDDNDDSEDNGNNEGNGNDNEGNGGE</sequence>
<dbReference type="GO" id="GO:0019005">
    <property type="term" value="C:SCF ubiquitin ligase complex"/>
    <property type="evidence" value="ECO:0007669"/>
    <property type="project" value="TreeGrafter"/>
</dbReference>
<feature type="compositionally biased region" description="Low complexity" evidence="1">
    <location>
        <begin position="423"/>
        <end position="437"/>
    </location>
</feature>
<evidence type="ECO:0000259" key="2">
    <source>
        <dbReference type="Pfam" id="PF12937"/>
    </source>
</evidence>
<dbReference type="Pfam" id="PF12937">
    <property type="entry name" value="F-box-like"/>
    <property type="match status" value="1"/>
</dbReference>
<dbReference type="SMART" id="SM00367">
    <property type="entry name" value="LRR_CC"/>
    <property type="match status" value="3"/>
</dbReference>
<reference evidence="3" key="1">
    <citation type="submission" date="2016-04" db="EMBL/GenBank/DDBJ databases">
        <authorList>
            <person name="Evans L.H."/>
            <person name="Alamgir A."/>
            <person name="Owens N."/>
            <person name="Weber N.D."/>
            <person name="Virtaneva K."/>
            <person name="Barbian K."/>
            <person name="Babar A."/>
            <person name="Rosenke K."/>
        </authorList>
    </citation>
    <scope>NUCLEOTIDE SEQUENCE [LARGE SCALE GENOMIC DNA]</scope>
    <source>
        <strain evidence="3">CBS 101.48</strain>
    </source>
</reference>
<feature type="compositionally biased region" description="Acidic residues" evidence="1">
    <location>
        <begin position="395"/>
        <end position="422"/>
    </location>
</feature>
<accession>A0A163JQH2</accession>
<dbReference type="InterPro" id="IPR001810">
    <property type="entry name" value="F-box_dom"/>
</dbReference>
<dbReference type="EMBL" id="LT553594">
    <property type="protein sequence ID" value="SAM01864.1"/>
    <property type="molecule type" value="Genomic_DNA"/>
</dbReference>
<proteinExistence type="predicted"/>
<dbReference type="Proteomes" id="UP000078561">
    <property type="component" value="Unassembled WGS sequence"/>
</dbReference>